<dbReference type="PROSITE" id="PS51318">
    <property type="entry name" value="TAT"/>
    <property type="match status" value="1"/>
</dbReference>
<organism evidence="3 4">
    <name type="scientific">Streptomyces chiangmaiensis</name>
    <dbReference type="NCBI Taxonomy" id="766497"/>
    <lineage>
        <taxon>Bacteria</taxon>
        <taxon>Bacillati</taxon>
        <taxon>Actinomycetota</taxon>
        <taxon>Actinomycetes</taxon>
        <taxon>Kitasatosporales</taxon>
        <taxon>Streptomycetaceae</taxon>
        <taxon>Streptomyces</taxon>
    </lineage>
</organism>
<feature type="compositionally biased region" description="Low complexity" evidence="1">
    <location>
        <begin position="1"/>
        <end position="17"/>
    </location>
</feature>
<reference evidence="3" key="1">
    <citation type="submission" date="2024-01" db="EMBL/GenBank/DDBJ databases">
        <title>First draft genome sequence data of TA4-1, the type strain of Gram-positive actinobacterium Streptomyces chiangmaiensis.</title>
        <authorList>
            <person name="Yasawong M."/>
            <person name="Nantapong N."/>
        </authorList>
    </citation>
    <scope>NUCLEOTIDE SEQUENCE</scope>
    <source>
        <strain evidence="3">TA4-1</strain>
    </source>
</reference>
<dbReference type="EMBL" id="JAYWVC010000013">
    <property type="protein sequence ID" value="MED7821674.1"/>
    <property type="molecule type" value="Genomic_DNA"/>
</dbReference>
<feature type="region of interest" description="Disordered" evidence="1">
    <location>
        <begin position="148"/>
        <end position="179"/>
    </location>
</feature>
<evidence type="ECO:0000313" key="3">
    <source>
        <dbReference type="EMBL" id="MED7821674.1"/>
    </source>
</evidence>
<name>A0ABU7FCN5_9ACTN</name>
<feature type="region of interest" description="Disordered" evidence="1">
    <location>
        <begin position="82"/>
        <end position="135"/>
    </location>
</feature>
<feature type="compositionally biased region" description="Low complexity" evidence="1">
    <location>
        <begin position="152"/>
        <end position="171"/>
    </location>
</feature>
<evidence type="ECO:0000313" key="4">
    <source>
        <dbReference type="Proteomes" id="UP001333996"/>
    </source>
</evidence>
<dbReference type="Proteomes" id="UP001333996">
    <property type="component" value="Unassembled WGS sequence"/>
</dbReference>
<gene>
    <name evidence="3" type="ORF">VXC91_06690</name>
</gene>
<keyword evidence="2" id="KW-1133">Transmembrane helix</keyword>
<feature type="compositionally biased region" description="Basic residues" evidence="1">
    <location>
        <begin position="22"/>
        <end position="37"/>
    </location>
</feature>
<keyword evidence="2" id="KW-0472">Membrane</keyword>
<feature type="transmembrane region" description="Helical" evidence="2">
    <location>
        <begin position="38"/>
        <end position="55"/>
    </location>
</feature>
<dbReference type="RefSeq" id="WP_329505835.1">
    <property type="nucleotide sequence ID" value="NZ_BAAAYZ010000015.1"/>
</dbReference>
<comment type="caution">
    <text evidence="3">The sequence shown here is derived from an EMBL/GenBank/DDBJ whole genome shotgun (WGS) entry which is preliminary data.</text>
</comment>
<keyword evidence="2" id="KW-0812">Transmembrane</keyword>
<feature type="compositionally biased region" description="Low complexity" evidence="1">
    <location>
        <begin position="96"/>
        <end position="132"/>
    </location>
</feature>
<proteinExistence type="predicted"/>
<dbReference type="InterPro" id="IPR006311">
    <property type="entry name" value="TAT_signal"/>
</dbReference>
<keyword evidence="4" id="KW-1185">Reference proteome</keyword>
<protein>
    <submittedName>
        <fullName evidence="3">Uncharacterized protein</fullName>
    </submittedName>
</protein>
<evidence type="ECO:0000256" key="2">
    <source>
        <dbReference type="SAM" id="Phobius"/>
    </source>
</evidence>
<evidence type="ECO:0000256" key="1">
    <source>
        <dbReference type="SAM" id="MobiDB-lite"/>
    </source>
</evidence>
<accession>A0ABU7FCN5</accession>
<sequence length="200" mass="19629">MTTDTATTTEATATTDGEAGRFRLRPAGRHRKPSRRRAVLATGGFALAAGALSLVRLTPDAAPGGGGTAEAEPRIEATDTAVTVESGPATDGTHPSATAGSRATTTVSAATAMGATTSSARPSAHPSSAAPRVTDPAIGIPEALTAFRTSWPPTGTTSDAPGPTPSATATTQVPAPDPDPSGLCVPIVGLCVSGLPILGP</sequence>
<feature type="region of interest" description="Disordered" evidence="1">
    <location>
        <begin position="1"/>
        <end position="37"/>
    </location>
</feature>